<dbReference type="GO" id="GO:0000287">
    <property type="term" value="F:magnesium ion binding"/>
    <property type="evidence" value="ECO:0007669"/>
    <property type="project" value="UniProtKB-UniRule"/>
</dbReference>
<evidence type="ECO:0000256" key="10">
    <source>
        <dbReference type="HAMAP-Rule" id="MF_00208"/>
    </source>
</evidence>
<evidence type="ECO:0000256" key="2">
    <source>
        <dbReference type="ARBA" id="ARBA00022598"/>
    </source>
</evidence>
<keyword evidence="5 10" id="KW-0067">ATP-binding</keyword>
<dbReference type="SUPFAM" id="SSF53244">
    <property type="entry name" value="MurD-like peptide ligases, peptide-binding domain"/>
    <property type="match status" value="1"/>
</dbReference>
<dbReference type="Pfam" id="PF02875">
    <property type="entry name" value="Mur_ligase_C"/>
    <property type="match status" value="1"/>
</dbReference>
<dbReference type="GO" id="GO:0051301">
    <property type="term" value="P:cell division"/>
    <property type="evidence" value="ECO:0007669"/>
    <property type="project" value="UniProtKB-KW"/>
</dbReference>
<dbReference type="PANTHER" id="PTHR23135">
    <property type="entry name" value="MUR LIGASE FAMILY MEMBER"/>
    <property type="match status" value="1"/>
</dbReference>
<dbReference type="Proteomes" id="UP000007383">
    <property type="component" value="Chromosome"/>
</dbReference>
<dbReference type="GO" id="GO:0005524">
    <property type="term" value="F:ATP binding"/>
    <property type="evidence" value="ECO:0007669"/>
    <property type="project" value="UniProtKB-UniRule"/>
</dbReference>
<feature type="binding site" evidence="10">
    <location>
        <position position="199"/>
    </location>
    <ligand>
        <name>UDP-N-acetyl-alpha-D-muramoyl-L-alanyl-D-glutamate</name>
        <dbReference type="ChEBI" id="CHEBI:83900"/>
    </ligand>
</feature>
<comment type="pathway">
    <text evidence="10 11">Cell wall biogenesis; peptidoglycan biosynthesis.</text>
</comment>
<keyword evidence="10" id="KW-0460">Magnesium</keyword>
<feature type="modified residue" description="N6-carboxylysine" evidence="10">
    <location>
        <position position="231"/>
    </location>
</feature>
<dbReference type="EMBL" id="CP003282">
    <property type="protein sequence ID" value="AFG37772.1"/>
    <property type="molecule type" value="Genomic_DNA"/>
</dbReference>
<gene>
    <name evidence="10" type="primary">murE</name>
    <name evidence="15" type="ordered locus">Spiaf_1715</name>
</gene>
<dbReference type="InterPro" id="IPR004101">
    <property type="entry name" value="Mur_ligase_C"/>
</dbReference>
<dbReference type="Gene3D" id="3.90.190.20">
    <property type="entry name" value="Mur ligase, C-terminal domain"/>
    <property type="match status" value="1"/>
</dbReference>
<comment type="caution">
    <text evidence="10">Lacks conserved residue(s) required for the propagation of feature annotation.</text>
</comment>
<dbReference type="SUPFAM" id="SSF53623">
    <property type="entry name" value="MurD-like peptide ligases, catalytic domain"/>
    <property type="match status" value="1"/>
</dbReference>
<dbReference type="InterPro" id="IPR000713">
    <property type="entry name" value="Mur_ligase_N"/>
</dbReference>
<feature type="domain" description="Mur ligase central" evidence="14">
    <location>
        <begin position="116"/>
        <end position="324"/>
    </location>
</feature>
<feature type="binding site" evidence="10">
    <location>
        <begin position="162"/>
        <end position="163"/>
    </location>
    <ligand>
        <name>UDP-N-acetyl-alpha-D-muramoyl-L-alanyl-D-glutamate</name>
        <dbReference type="ChEBI" id="CHEBI:83900"/>
    </ligand>
</feature>
<proteinExistence type="inferred from homology"/>
<comment type="subcellular location">
    <subcellularLocation>
        <location evidence="10 11">Cytoplasm</location>
    </subcellularLocation>
</comment>
<keyword evidence="10" id="KW-0963">Cytoplasm</keyword>
<dbReference type="InterPro" id="IPR005761">
    <property type="entry name" value="UDP-N-AcMur-Glu-dNH2Pim_ligase"/>
</dbReference>
<evidence type="ECO:0000259" key="12">
    <source>
        <dbReference type="Pfam" id="PF01225"/>
    </source>
</evidence>
<comment type="function">
    <text evidence="10">Catalyzes the addition of an amino acid to the nucleotide precursor UDP-N-acetylmuramoyl-L-alanyl-D-glutamate (UMAG) in the biosynthesis of bacterial cell-wall peptidoglycan.</text>
</comment>
<dbReference type="PANTHER" id="PTHR23135:SF4">
    <property type="entry name" value="UDP-N-ACETYLMURAMOYL-L-ALANYL-D-GLUTAMATE--2,6-DIAMINOPIMELATE LIGASE MURE HOMOLOG, CHLOROPLASTIC"/>
    <property type="match status" value="1"/>
</dbReference>
<keyword evidence="3 10" id="KW-0132">Cell division</keyword>
<dbReference type="EC" id="6.3.2.-" evidence="10"/>
<evidence type="ECO:0000256" key="7">
    <source>
        <dbReference type="ARBA" id="ARBA00022984"/>
    </source>
</evidence>
<dbReference type="UniPathway" id="UPA00219"/>
<evidence type="ECO:0000259" key="14">
    <source>
        <dbReference type="Pfam" id="PF08245"/>
    </source>
</evidence>
<organism evidence="15 16">
    <name type="scientific">Spirochaeta africana (strain ATCC 700263 / DSM 8902 / Z-7692)</name>
    <dbReference type="NCBI Taxonomy" id="889378"/>
    <lineage>
        <taxon>Bacteria</taxon>
        <taxon>Pseudomonadati</taxon>
        <taxon>Spirochaetota</taxon>
        <taxon>Spirochaetia</taxon>
        <taxon>Spirochaetales</taxon>
        <taxon>Spirochaetaceae</taxon>
        <taxon>Spirochaeta</taxon>
    </lineage>
</organism>
<evidence type="ECO:0000313" key="16">
    <source>
        <dbReference type="Proteomes" id="UP000007383"/>
    </source>
</evidence>
<comment type="PTM">
    <text evidence="10">Carboxylation is probably crucial for Mg(2+) binding and, consequently, for the gamma-phosphate positioning of ATP.</text>
</comment>
<dbReference type="InterPro" id="IPR036565">
    <property type="entry name" value="Mur-like_cat_sf"/>
</dbReference>
<dbReference type="HAMAP" id="MF_00208">
    <property type="entry name" value="MurE"/>
    <property type="match status" value="1"/>
</dbReference>
<keyword evidence="16" id="KW-1185">Reference proteome</keyword>
<evidence type="ECO:0000259" key="13">
    <source>
        <dbReference type="Pfam" id="PF02875"/>
    </source>
</evidence>
<comment type="cofactor">
    <cofactor evidence="10">
        <name>Mg(2+)</name>
        <dbReference type="ChEBI" id="CHEBI:18420"/>
    </cofactor>
</comment>
<dbReference type="SUPFAM" id="SSF63418">
    <property type="entry name" value="MurE/MurF N-terminal domain"/>
    <property type="match status" value="1"/>
</dbReference>
<dbReference type="GO" id="GO:0009252">
    <property type="term" value="P:peptidoglycan biosynthetic process"/>
    <property type="evidence" value="ECO:0007669"/>
    <property type="project" value="UniProtKB-UniRule"/>
</dbReference>
<keyword evidence="6 10" id="KW-0133">Cell shape</keyword>
<dbReference type="InterPro" id="IPR013221">
    <property type="entry name" value="Mur_ligase_cen"/>
</dbReference>
<dbReference type="InterPro" id="IPR036615">
    <property type="entry name" value="Mur_ligase_C_dom_sf"/>
</dbReference>
<dbReference type="Gene3D" id="3.40.1390.10">
    <property type="entry name" value="MurE/MurF, N-terminal domain"/>
    <property type="match status" value="1"/>
</dbReference>
<comment type="similarity">
    <text evidence="1 10">Belongs to the MurCDEF family. MurE subfamily.</text>
</comment>
<feature type="domain" description="Mur ligase C-terminal" evidence="13">
    <location>
        <begin position="347"/>
        <end position="476"/>
    </location>
</feature>
<dbReference type="PATRIC" id="fig|889378.3.peg.1701"/>
<dbReference type="HOGENOM" id="CLU_022291_4_1_12"/>
<dbReference type="InterPro" id="IPR035911">
    <property type="entry name" value="MurE/MurF_N"/>
</dbReference>
<dbReference type="OrthoDB" id="9800958at2"/>
<dbReference type="Pfam" id="PF01225">
    <property type="entry name" value="Mur_ligase"/>
    <property type="match status" value="1"/>
</dbReference>
<keyword evidence="9 10" id="KW-0961">Cell wall biogenesis/degradation</keyword>
<dbReference type="RefSeq" id="WP_014455755.1">
    <property type="nucleotide sequence ID" value="NC_017098.1"/>
</dbReference>
<accession>H9UJS9</accession>
<dbReference type="eggNOG" id="COG0769">
    <property type="taxonomic scope" value="Bacteria"/>
</dbReference>
<evidence type="ECO:0000256" key="11">
    <source>
        <dbReference type="RuleBase" id="RU004135"/>
    </source>
</evidence>
<sequence length="507" mass="54987">MPILDTTEFNPGTAVLAVQGPERIEVTSITQDSRRCGPAACFTAISGLHSDGHRFIPDCIAAGASLIVHEQELDPAILNQATGTTFLRVTDSRRAFSALAAWLYDTPESPLQVIGITGTDGKSTTVSLLHQLLQACGCRSGFLSTVAMHDGLQESKNSLRQSTPEADEIHQRLARMRDNHCRYAVVEATSHGLSPKTARLADVSFTAGVFTNITHEHLEFHGTFEQYRHDKAELFRRATQASVLNADDPNSHWIAQESGAPVRWYSLNPADQSAIQLDMWAEQIEATPAGSNFLLCTPEARLPAHTSLIGEINVANILAASLAAHSTAGIPLQQIAAAIAGLQGPRGRMMRIDHGQPFSLFVDYAHTPGSFGKLLPMLKNLAAQRMIVVFGSAGNRDTAKRPMQGEIADRFADIIVLTDEDPREEDSMAILEDIADGITAKTRGESLFLIPDRRTAIEHACRLAGPGDLVVTLGKGHEGNIQYARESIEWDEPEVASRILSGLGYFS</sequence>
<dbReference type="NCBIfam" id="NF001126">
    <property type="entry name" value="PRK00139.1-4"/>
    <property type="match status" value="1"/>
</dbReference>
<dbReference type="STRING" id="889378.Spiaf_1715"/>
<keyword evidence="8 10" id="KW-0131">Cell cycle</keyword>
<keyword evidence="2 10" id="KW-0436">Ligase</keyword>
<dbReference type="GO" id="GO:0016881">
    <property type="term" value="F:acid-amino acid ligase activity"/>
    <property type="evidence" value="ECO:0007669"/>
    <property type="project" value="UniProtKB-UniRule"/>
</dbReference>
<feature type="binding site" evidence="10">
    <location>
        <begin position="118"/>
        <end position="124"/>
    </location>
    <ligand>
        <name>ATP</name>
        <dbReference type="ChEBI" id="CHEBI:30616"/>
    </ligand>
</feature>
<dbReference type="GO" id="GO:0005737">
    <property type="term" value="C:cytoplasm"/>
    <property type="evidence" value="ECO:0007669"/>
    <property type="project" value="UniProtKB-SubCell"/>
</dbReference>
<feature type="binding site" evidence="10">
    <location>
        <position position="189"/>
    </location>
    <ligand>
        <name>UDP-N-acetyl-alpha-D-muramoyl-L-alanyl-D-glutamate</name>
        <dbReference type="ChEBI" id="CHEBI:83900"/>
    </ligand>
</feature>
<name>H9UJS9_SPIAZ</name>
<evidence type="ECO:0000256" key="8">
    <source>
        <dbReference type="ARBA" id="ARBA00023306"/>
    </source>
</evidence>
<evidence type="ECO:0000256" key="3">
    <source>
        <dbReference type="ARBA" id="ARBA00022618"/>
    </source>
</evidence>
<feature type="domain" description="Mur ligase N-terminal catalytic" evidence="12">
    <location>
        <begin position="26"/>
        <end position="101"/>
    </location>
</feature>
<evidence type="ECO:0000256" key="1">
    <source>
        <dbReference type="ARBA" id="ARBA00005898"/>
    </source>
</evidence>
<evidence type="ECO:0000256" key="5">
    <source>
        <dbReference type="ARBA" id="ARBA00022840"/>
    </source>
</evidence>
<protein>
    <recommendedName>
        <fullName evidence="10">UDP-N-acetylmuramyl-tripeptide synthetase</fullName>
        <ecNumber evidence="10">6.3.2.-</ecNumber>
    </recommendedName>
    <alternativeName>
        <fullName evidence="10">UDP-MurNAc-tripeptide synthetase</fullName>
    </alternativeName>
</protein>
<dbReference type="Gene3D" id="3.40.1190.10">
    <property type="entry name" value="Mur-like, catalytic domain"/>
    <property type="match status" value="1"/>
</dbReference>
<feature type="binding site" evidence="10">
    <location>
        <position position="33"/>
    </location>
    <ligand>
        <name>UDP-N-acetyl-alpha-D-muramoyl-L-alanyl-D-glutamate</name>
        <dbReference type="ChEBI" id="CHEBI:83900"/>
    </ligand>
</feature>
<evidence type="ECO:0000313" key="15">
    <source>
        <dbReference type="EMBL" id="AFG37772.1"/>
    </source>
</evidence>
<dbReference type="KEGG" id="sfc:Spiaf_1715"/>
<dbReference type="GO" id="GO:0071555">
    <property type="term" value="P:cell wall organization"/>
    <property type="evidence" value="ECO:0007669"/>
    <property type="project" value="UniProtKB-KW"/>
</dbReference>
<dbReference type="Pfam" id="PF08245">
    <property type="entry name" value="Mur_ligase_M"/>
    <property type="match status" value="1"/>
</dbReference>
<dbReference type="GO" id="GO:0008360">
    <property type="term" value="P:regulation of cell shape"/>
    <property type="evidence" value="ECO:0007669"/>
    <property type="project" value="UniProtKB-KW"/>
</dbReference>
<evidence type="ECO:0000256" key="6">
    <source>
        <dbReference type="ARBA" id="ARBA00022960"/>
    </source>
</evidence>
<keyword evidence="4 10" id="KW-0547">Nucleotide-binding</keyword>
<reference evidence="16" key="1">
    <citation type="journal article" date="2013" name="Stand. Genomic Sci.">
        <title>Complete genome sequence of the halophilic bacterium Spirochaeta africana type strain (Z-7692(T)) from the alkaline Lake Magadi in the East African Rift.</title>
        <authorList>
            <person name="Liolos K."/>
            <person name="Abt B."/>
            <person name="Scheuner C."/>
            <person name="Teshima H."/>
            <person name="Held B."/>
            <person name="Lapidus A."/>
            <person name="Nolan M."/>
            <person name="Lucas S."/>
            <person name="Deshpande S."/>
            <person name="Cheng J.F."/>
            <person name="Tapia R."/>
            <person name="Goodwin L.A."/>
            <person name="Pitluck S."/>
            <person name="Pagani I."/>
            <person name="Ivanova N."/>
            <person name="Mavromatis K."/>
            <person name="Mikhailova N."/>
            <person name="Huntemann M."/>
            <person name="Pati A."/>
            <person name="Chen A."/>
            <person name="Palaniappan K."/>
            <person name="Land M."/>
            <person name="Rohde M."/>
            <person name="Tindall B.J."/>
            <person name="Detter J.C."/>
            <person name="Goker M."/>
            <person name="Bristow J."/>
            <person name="Eisen J.A."/>
            <person name="Markowitz V."/>
            <person name="Hugenholtz P."/>
            <person name="Woyke T."/>
            <person name="Klenk H.P."/>
            <person name="Kyrpides N.C."/>
        </authorList>
    </citation>
    <scope>NUCLEOTIDE SEQUENCE</scope>
    <source>
        <strain evidence="16">ATCC 700263 / DSM 8902 / Z-7692</strain>
    </source>
</reference>
<dbReference type="NCBIfam" id="TIGR01085">
    <property type="entry name" value="murE"/>
    <property type="match status" value="1"/>
</dbReference>
<evidence type="ECO:0000256" key="9">
    <source>
        <dbReference type="ARBA" id="ARBA00023316"/>
    </source>
</evidence>
<dbReference type="AlphaFoldDB" id="H9UJS9"/>
<keyword evidence="7 10" id="KW-0573">Peptidoglycan synthesis</keyword>
<evidence type="ECO:0000256" key="4">
    <source>
        <dbReference type="ARBA" id="ARBA00022741"/>
    </source>
</evidence>